<dbReference type="InterPro" id="IPR025857">
    <property type="entry name" value="MacB_PCD"/>
</dbReference>
<dbReference type="InterPro" id="IPR003838">
    <property type="entry name" value="ABC3_permease_C"/>
</dbReference>
<reference evidence="10 11" key="1">
    <citation type="journal article" date="2014" name="Genome Announc.">
        <title>Genome Sequence and Methylome of Soil Bacterium Gemmatirosa kalamazoonensis KBS708T, a Member of the Rarely Cultivated Gemmatimonadetes Phylum.</title>
        <authorList>
            <person name="Debruyn J.M."/>
            <person name="Radosevich M."/>
            <person name="Wommack K.E."/>
            <person name="Polson S.W."/>
            <person name="Hauser L.J."/>
            <person name="Fawaz M.N."/>
            <person name="Korlach J."/>
            <person name="Tsai Y.C."/>
        </authorList>
    </citation>
    <scope>NUCLEOTIDE SEQUENCE [LARGE SCALE GENOMIC DNA]</scope>
    <source>
        <strain evidence="10 11">KBS708</strain>
        <plasmid evidence="11">Plasmid 2</plasmid>
    </source>
</reference>
<dbReference type="HOGENOM" id="CLU_009433_0_0_0"/>
<evidence type="ECO:0000256" key="4">
    <source>
        <dbReference type="ARBA" id="ARBA00022989"/>
    </source>
</evidence>
<proteinExistence type="inferred from homology"/>
<keyword evidence="5 7" id="KW-0472">Membrane</keyword>
<dbReference type="RefSeq" id="WP_025414662.1">
    <property type="nucleotide sequence ID" value="NZ_CP007130.1"/>
</dbReference>
<dbReference type="EMBL" id="CP007130">
    <property type="protein sequence ID" value="AHG93359.1"/>
    <property type="molecule type" value="Genomic_DNA"/>
</dbReference>
<comment type="similarity">
    <text evidence="6">Belongs to the ABC-4 integral membrane protein family.</text>
</comment>
<evidence type="ECO:0000256" key="5">
    <source>
        <dbReference type="ARBA" id="ARBA00023136"/>
    </source>
</evidence>
<dbReference type="InterPro" id="IPR050250">
    <property type="entry name" value="Macrolide_Exporter_MacB"/>
</dbReference>
<keyword evidence="4 7" id="KW-1133">Transmembrane helix</keyword>
<dbReference type="AlphaFoldDB" id="W0RQU5"/>
<dbReference type="GO" id="GO:0005886">
    <property type="term" value="C:plasma membrane"/>
    <property type="evidence" value="ECO:0007669"/>
    <property type="project" value="UniProtKB-SubCell"/>
</dbReference>
<sequence length="830" mass="87694">MPNLRLAFRTLRRTPFVTAVAVLSLALGIGANAAIFSLVRELLLAPLPVPHPEQLVIFGGNTPTPGSHQTTLAGGDSKWIFSYAMFRDLEAQPGPFSGVAGHQDFNANLAARGNVVNARAEFVSGSYFGVLGVKPAIGRLLGRDDDRVIGANAVAVLSHDYWQSQLGGDPSVVGTTMTVNGQSMRIIGVTEAGFQGTTLGNRPALFVPITMRGVLDAGYTGYEQRRQYWIYVFARLRPGVTLEQAAARENVVYHRIINQVEAPLQRGVSEATLARFKAKSLDLFDGRRGSSDLHDETRTPLVLLFGITMLVLAIACANIANLLLARSANRATEMSVRLSLGASRTHLLAQLLAESVLLASLGGLTGLGVAWATLHGIVALLPQEVSSTLAFAVDPSAIGFAAALSMTTGLLFGLFPALHGTRSELVTALRSGSNKTTAARGAARFRTSLGTAQFALSMALLVSAGLFIRSLDNVGRVRLGIDVDELVTFRLAPVLNGYSGAESQALFARVAREVGAIPGVRGVTAARVPLIGGNNWDNDMNVQGFPHGPDTDTDAYFNAVGPDFFRATGQPLVAGRELTASDALGAPRVAVVNEAFVKKFRLGDGAVGRMVGEGDSLTHVIVGVVKNAKYSGVKQEDRPVYFLPYAQDTTVGSLSFYVRSTVPARTLLPEIRGTLARIDRTLPVTSLKTMPQQIRENVYLDRLITTLSAGFAALATLLAAVGLYGVLAYSVAQRTREIGVRMALGASARSIVAMVLRSVGTMAVVGAAVGIAAAYGIGRGAESLLFGVRGSDPLVVIAAVVALSLVSLAASSIPAWRAARVDPTRALRYE</sequence>
<evidence type="ECO:0000256" key="3">
    <source>
        <dbReference type="ARBA" id="ARBA00022692"/>
    </source>
</evidence>
<feature type="transmembrane region" description="Helical" evidence="7">
    <location>
        <begin position="709"/>
        <end position="731"/>
    </location>
</feature>
<evidence type="ECO:0000256" key="6">
    <source>
        <dbReference type="ARBA" id="ARBA00038076"/>
    </source>
</evidence>
<evidence type="ECO:0000256" key="1">
    <source>
        <dbReference type="ARBA" id="ARBA00004651"/>
    </source>
</evidence>
<dbReference type="GO" id="GO:0022857">
    <property type="term" value="F:transmembrane transporter activity"/>
    <property type="evidence" value="ECO:0007669"/>
    <property type="project" value="TreeGrafter"/>
</dbReference>
<dbReference type="OrthoDB" id="5933722at2"/>
<evidence type="ECO:0000313" key="10">
    <source>
        <dbReference type="EMBL" id="AHG93359.1"/>
    </source>
</evidence>
<evidence type="ECO:0000259" key="8">
    <source>
        <dbReference type="Pfam" id="PF02687"/>
    </source>
</evidence>
<evidence type="ECO:0000256" key="7">
    <source>
        <dbReference type="SAM" id="Phobius"/>
    </source>
</evidence>
<dbReference type="Proteomes" id="UP000019151">
    <property type="component" value="Plasmid 2"/>
</dbReference>
<protein>
    <submittedName>
        <fullName evidence="10">Permease</fullName>
    </submittedName>
</protein>
<evidence type="ECO:0000256" key="2">
    <source>
        <dbReference type="ARBA" id="ARBA00022475"/>
    </source>
</evidence>
<geneLocation type="plasmid" evidence="10 11">
    <name>2</name>
</geneLocation>
<feature type="transmembrane region" description="Helical" evidence="7">
    <location>
        <begin position="751"/>
        <end position="775"/>
    </location>
</feature>
<feature type="transmembrane region" description="Helical" evidence="7">
    <location>
        <begin position="345"/>
        <end position="378"/>
    </location>
</feature>
<dbReference type="InterPro" id="IPR017800">
    <property type="entry name" value="ADOP"/>
</dbReference>
<keyword evidence="11" id="KW-1185">Reference proteome</keyword>
<dbReference type="PANTHER" id="PTHR30572">
    <property type="entry name" value="MEMBRANE COMPONENT OF TRANSPORTER-RELATED"/>
    <property type="match status" value="1"/>
</dbReference>
<keyword evidence="3 7" id="KW-0812">Transmembrane</keyword>
<keyword evidence="10" id="KW-0614">Plasmid</keyword>
<dbReference type="Pfam" id="PF02687">
    <property type="entry name" value="FtsX"/>
    <property type="match status" value="2"/>
</dbReference>
<dbReference type="PANTHER" id="PTHR30572:SF4">
    <property type="entry name" value="ABC TRANSPORTER PERMEASE YTRF"/>
    <property type="match status" value="1"/>
</dbReference>
<dbReference type="KEGG" id="gba:J421_5824"/>
<feature type="transmembrane region" description="Helical" evidence="7">
    <location>
        <begin position="301"/>
        <end position="324"/>
    </location>
</feature>
<dbReference type="NCBIfam" id="TIGR03434">
    <property type="entry name" value="ADOP"/>
    <property type="match status" value="1"/>
</dbReference>
<feature type="domain" description="ABC3 transporter permease C-terminal" evidence="8">
    <location>
        <begin position="711"/>
        <end position="822"/>
    </location>
</feature>
<accession>W0RQU5</accession>
<organism evidence="10 11">
    <name type="scientific">Gemmatirosa kalamazoonensis</name>
    <dbReference type="NCBI Taxonomy" id="861299"/>
    <lineage>
        <taxon>Bacteria</taxon>
        <taxon>Pseudomonadati</taxon>
        <taxon>Gemmatimonadota</taxon>
        <taxon>Gemmatimonadia</taxon>
        <taxon>Gemmatimonadales</taxon>
        <taxon>Gemmatimonadaceae</taxon>
        <taxon>Gemmatirosa</taxon>
    </lineage>
</organism>
<feature type="transmembrane region" description="Helical" evidence="7">
    <location>
        <begin position="398"/>
        <end position="418"/>
    </location>
</feature>
<feature type="transmembrane region" description="Helical" evidence="7">
    <location>
        <begin position="449"/>
        <end position="468"/>
    </location>
</feature>
<dbReference type="InParanoid" id="W0RQU5"/>
<name>W0RQU5_9BACT</name>
<comment type="subcellular location">
    <subcellularLocation>
        <location evidence="1">Cell membrane</location>
        <topology evidence="1">Multi-pass membrane protein</topology>
    </subcellularLocation>
</comment>
<keyword evidence="2" id="KW-1003">Cell membrane</keyword>
<gene>
    <name evidence="10" type="ORF">J421_5824</name>
</gene>
<evidence type="ECO:0000259" key="9">
    <source>
        <dbReference type="Pfam" id="PF12704"/>
    </source>
</evidence>
<feature type="domain" description="MacB-like periplasmic core" evidence="9">
    <location>
        <begin position="18"/>
        <end position="248"/>
    </location>
</feature>
<evidence type="ECO:0000313" key="11">
    <source>
        <dbReference type="Proteomes" id="UP000019151"/>
    </source>
</evidence>
<dbReference type="Pfam" id="PF12704">
    <property type="entry name" value="MacB_PCD"/>
    <property type="match status" value="2"/>
</dbReference>
<feature type="domain" description="ABC3 transporter permease C-terminal" evidence="8">
    <location>
        <begin position="307"/>
        <end position="423"/>
    </location>
</feature>
<dbReference type="eggNOG" id="COG0577">
    <property type="taxonomic scope" value="Bacteria"/>
</dbReference>
<feature type="domain" description="MacB-like periplasmic core" evidence="9">
    <location>
        <begin position="486"/>
        <end position="647"/>
    </location>
</feature>
<feature type="transmembrane region" description="Helical" evidence="7">
    <location>
        <begin position="795"/>
        <end position="816"/>
    </location>
</feature>